<reference evidence="3" key="1">
    <citation type="submission" date="2024-07" db="EMBL/GenBank/DDBJ databases">
        <title>Two chromosome-level genome assemblies of Korean endemic species Abeliophyllum distichum and Forsythia ovata (Oleaceae).</title>
        <authorList>
            <person name="Jang H."/>
        </authorList>
    </citation>
    <scope>NUCLEOTIDE SEQUENCE [LARGE SCALE GENOMIC DNA]</scope>
</reference>
<gene>
    <name evidence="2" type="ORF">Adt_02188</name>
</gene>
<dbReference type="InterPro" id="IPR046796">
    <property type="entry name" value="Transposase_32_dom"/>
</dbReference>
<feature type="domain" description="Putative plant transposon protein" evidence="1">
    <location>
        <begin position="4"/>
        <end position="177"/>
    </location>
</feature>
<proteinExistence type="predicted"/>
<comment type="caution">
    <text evidence="2">The sequence shown here is derived from an EMBL/GenBank/DDBJ whole genome shotgun (WGS) entry which is preliminary data.</text>
</comment>
<evidence type="ECO:0000313" key="3">
    <source>
        <dbReference type="Proteomes" id="UP001604336"/>
    </source>
</evidence>
<accession>A0ABD1VV99</accession>
<evidence type="ECO:0000259" key="1">
    <source>
        <dbReference type="Pfam" id="PF20167"/>
    </source>
</evidence>
<sequence length="177" mass="20203">MHDKGWTRPCSKPHSIYMEVVREFTVNFNLAITDEEKECAYETYVRGVWVPFSSDVIGHFYGVPKGSEAPAITNWNAIVHVIYPIDNPKPWLQSNVVRHGDMRNELYLLHSFMASNITPTTYLIEIYPAWMMILYQLATGHNLNFGEHISNTIMDLASNPKGRSKLIFPGLISALCK</sequence>
<keyword evidence="3" id="KW-1185">Reference proteome</keyword>
<organism evidence="2 3">
    <name type="scientific">Abeliophyllum distichum</name>
    <dbReference type="NCBI Taxonomy" id="126358"/>
    <lineage>
        <taxon>Eukaryota</taxon>
        <taxon>Viridiplantae</taxon>
        <taxon>Streptophyta</taxon>
        <taxon>Embryophyta</taxon>
        <taxon>Tracheophyta</taxon>
        <taxon>Spermatophyta</taxon>
        <taxon>Magnoliopsida</taxon>
        <taxon>eudicotyledons</taxon>
        <taxon>Gunneridae</taxon>
        <taxon>Pentapetalae</taxon>
        <taxon>asterids</taxon>
        <taxon>lamiids</taxon>
        <taxon>Lamiales</taxon>
        <taxon>Oleaceae</taxon>
        <taxon>Forsythieae</taxon>
        <taxon>Abeliophyllum</taxon>
    </lineage>
</organism>
<name>A0ABD1VV99_9LAMI</name>
<dbReference type="Proteomes" id="UP001604336">
    <property type="component" value="Unassembled WGS sequence"/>
</dbReference>
<dbReference type="AlphaFoldDB" id="A0ABD1VV99"/>
<protein>
    <recommendedName>
        <fullName evidence="1">Putative plant transposon protein domain-containing protein</fullName>
    </recommendedName>
</protein>
<dbReference type="EMBL" id="JBFOLK010000001">
    <property type="protein sequence ID" value="KAL2541210.1"/>
    <property type="molecule type" value="Genomic_DNA"/>
</dbReference>
<dbReference type="Pfam" id="PF20167">
    <property type="entry name" value="Transposase_32"/>
    <property type="match status" value="1"/>
</dbReference>
<evidence type="ECO:0000313" key="2">
    <source>
        <dbReference type="EMBL" id="KAL2541210.1"/>
    </source>
</evidence>